<reference evidence="1 3" key="1">
    <citation type="submission" date="2016-11" db="EMBL/GenBank/DDBJ databases">
        <authorList>
            <person name="Klemetsen T."/>
        </authorList>
    </citation>
    <scope>NUCLEOTIDE SEQUENCE [LARGE SCALE GENOMIC DNA]</scope>
    <source>
        <strain evidence="1">MT 2528</strain>
    </source>
</reference>
<proteinExistence type="predicted"/>
<accession>A0A1L0AN34</accession>
<dbReference type="AlphaFoldDB" id="A0A1L0AN34"/>
<dbReference type="EMBL" id="FPLJ01000041">
    <property type="protein sequence ID" value="SGY89187.1"/>
    <property type="molecule type" value="Genomic_DNA"/>
</dbReference>
<dbReference type="Proteomes" id="UP000183794">
    <property type="component" value="Unassembled WGS sequence"/>
</dbReference>
<evidence type="ECO:0000313" key="2">
    <source>
        <dbReference type="EMBL" id="SGY96941.1"/>
    </source>
</evidence>
<dbReference type="Proteomes" id="UP000182660">
    <property type="component" value="Unassembled WGS sequence"/>
</dbReference>
<sequence length="41" mass="4756">MYNSHQKQLHANGFIKINILAKFFPRLAESINRELITLGNN</sequence>
<dbReference type="EMBL" id="FPLD01000052">
    <property type="protein sequence ID" value="SGY96941.1"/>
    <property type="molecule type" value="Genomic_DNA"/>
</dbReference>
<organism evidence="2 4">
    <name type="scientific">Moritella viscosa</name>
    <dbReference type="NCBI Taxonomy" id="80854"/>
    <lineage>
        <taxon>Bacteria</taxon>
        <taxon>Pseudomonadati</taxon>
        <taxon>Pseudomonadota</taxon>
        <taxon>Gammaproteobacteria</taxon>
        <taxon>Alteromonadales</taxon>
        <taxon>Moritellaceae</taxon>
        <taxon>Moritella</taxon>
    </lineage>
</organism>
<evidence type="ECO:0000313" key="3">
    <source>
        <dbReference type="Proteomes" id="UP000182660"/>
    </source>
</evidence>
<evidence type="ECO:0000313" key="1">
    <source>
        <dbReference type="EMBL" id="SGY89187.1"/>
    </source>
</evidence>
<reference evidence="2 4" key="2">
    <citation type="submission" date="2016-11" db="EMBL/GenBank/DDBJ databases">
        <authorList>
            <person name="Jaros S."/>
            <person name="Januszkiewicz K."/>
            <person name="Wedrychowicz H."/>
        </authorList>
    </citation>
    <scope>NUCLEOTIDE SEQUENCE [LARGE SCALE GENOMIC DNA]</scope>
    <source>
        <strain evidence="2">NVI 5450</strain>
    </source>
</reference>
<name>A0A1L0AN34_9GAMM</name>
<protein>
    <submittedName>
        <fullName evidence="2">Uncharacterized protein</fullName>
    </submittedName>
</protein>
<evidence type="ECO:0000313" key="4">
    <source>
        <dbReference type="Proteomes" id="UP000183794"/>
    </source>
</evidence>
<gene>
    <name evidence="1" type="ORF">MT2528_1673</name>
    <name evidence="2" type="ORF">NVI5450_1898</name>
</gene>
<keyword evidence="3" id="KW-1185">Reference proteome</keyword>